<dbReference type="Pfam" id="PF00590">
    <property type="entry name" value="TP_methylase"/>
    <property type="match status" value="1"/>
</dbReference>
<dbReference type="FunFam" id="3.40.1010.10:FF:000007">
    <property type="entry name" value="Ribosomal RNA small subunit methyltransferase I"/>
    <property type="match status" value="1"/>
</dbReference>
<dbReference type="PANTHER" id="PTHR46111">
    <property type="entry name" value="RIBOSOMAL RNA SMALL SUBUNIT METHYLTRANSFERASE I"/>
    <property type="match status" value="1"/>
</dbReference>
<organism evidence="9 10">
    <name type="scientific">Isoptericola jiangsuensis</name>
    <dbReference type="NCBI Taxonomy" id="548579"/>
    <lineage>
        <taxon>Bacteria</taxon>
        <taxon>Bacillati</taxon>
        <taxon>Actinomycetota</taxon>
        <taxon>Actinomycetes</taxon>
        <taxon>Micrococcales</taxon>
        <taxon>Promicromonosporaceae</taxon>
        <taxon>Isoptericola</taxon>
    </lineage>
</organism>
<feature type="domain" description="RsmI HTH" evidence="8">
    <location>
        <begin position="250"/>
        <end position="285"/>
    </location>
</feature>
<feature type="domain" description="Tetrapyrrole methylase" evidence="7">
    <location>
        <begin position="10"/>
        <end position="212"/>
    </location>
</feature>
<dbReference type="PANTHER" id="PTHR46111:SF1">
    <property type="entry name" value="RIBOSOMAL RNA SMALL SUBUNIT METHYLTRANSFERASE I"/>
    <property type="match status" value="1"/>
</dbReference>
<dbReference type="PIRSF" id="PIRSF005917">
    <property type="entry name" value="MTase_YraL"/>
    <property type="match status" value="1"/>
</dbReference>
<evidence type="ECO:0000259" key="7">
    <source>
        <dbReference type="Pfam" id="PF00590"/>
    </source>
</evidence>
<dbReference type="OrthoDB" id="9809084at2"/>
<evidence type="ECO:0000313" key="10">
    <source>
        <dbReference type="Proteomes" id="UP000224130"/>
    </source>
</evidence>
<keyword evidence="10" id="KW-1185">Reference proteome</keyword>
<dbReference type="GO" id="GO:0005737">
    <property type="term" value="C:cytoplasm"/>
    <property type="evidence" value="ECO:0007669"/>
    <property type="project" value="UniProtKB-SubCell"/>
</dbReference>
<keyword evidence="4 6" id="KW-0808">Transferase</keyword>
<evidence type="ECO:0000256" key="2">
    <source>
        <dbReference type="ARBA" id="ARBA00022552"/>
    </source>
</evidence>
<gene>
    <name evidence="6" type="primary">rsmI</name>
    <name evidence="9" type="ORF">ATJ88_2976</name>
</gene>
<protein>
    <recommendedName>
        <fullName evidence="6">Ribosomal RNA small subunit methyltransferase I</fullName>
        <ecNumber evidence="6">2.1.1.198</ecNumber>
    </recommendedName>
    <alternativeName>
        <fullName evidence="6">16S rRNA 2'-O-ribose C1402 methyltransferase</fullName>
    </alternativeName>
    <alternativeName>
        <fullName evidence="6">rRNA (cytidine-2'-O-)-methyltransferase RsmI</fullName>
    </alternativeName>
</protein>
<dbReference type="Proteomes" id="UP000224130">
    <property type="component" value="Unassembled WGS sequence"/>
</dbReference>
<name>A0A2A9F0E2_9MICO</name>
<dbReference type="InterPro" id="IPR014776">
    <property type="entry name" value="4pyrrole_Mease_sub2"/>
</dbReference>
<keyword evidence="5 6" id="KW-0949">S-adenosyl-L-methionine</keyword>
<dbReference type="CDD" id="cd11648">
    <property type="entry name" value="RsmI"/>
    <property type="match status" value="1"/>
</dbReference>
<evidence type="ECO:0000256" key="6">
    <source>
        <dbReference type="HAMAP-Rule" id="MF_01877"/>
    </source>
</evidence>
<comment type="subcellular location">
    <subcellularLocation>
        <location evidence="6">Cytoplasm</location>
    </subcellularLocation>
</comment>
<accession>A0A2A9F0E2</accession>
<dbReference type="HAMAP" id="MF_01877">
    <property type="entry name" value="16SrRNA_methyltr_I"/>
    <property type="match status" value="1"/>
</dbReference>
<dbReference type="RefSeq" id="WP_098464487.1">
    <property type="nucleotide sequence ID" value="NZ_PDJJ01000001.1"/>
</dbReference>
<dbReference type="FunFam" id="3.30.950.10:FF:000002">
    <property type="entry name" value="Ribosomal RNA small subunit methyltransferase I"/>
    <property type="match status" value="1"/>
</dbReference>
<dbReference type="Gene3D" id="3.40.1010.10">
    <property type="entry name" value="Cobalt-precorrin-4 Transmethylase, Domain 1"/>
    <property type="match status" value="1"/>
</dbReference>
<evidence type="ECO:0000313" key="9">
    <source>
        <dbReference type="EMBL" id="PFG44256.1"/>
    </source>
</evidence>
<evidence type="ECO:0000256" key="3">
    <source>
        <dbReference type="ARBA" id="ARBA00022603"/>
    </source>
</evidence>
<dbReference type="Pfam" id="PF23016">
    <property type="entry name" value="RsmI_C"/>
    <property type="match status" value="1"/>
</dbReference>
<dbReference type="AlphaFoldDB" id="A0A2A9F0E2"/>
<comment type="catalytic activity">
    <reaction evidence="6">
        <text>cytidine(1402) in 16S rRNA + S-adenosyl-L-methionine = 2'-O-methylcytidine(1402) in 16S rRNA + S-adenosyl-L-homocysteine + H(+)</text>
        <dbReference type="Rhea" id="RHEA:42924"/>
        <dbReference type="Rhea" id="RHEA-COMP:10285"/>
        <dbReference type="Rhea" id="RHEA-COMP:10286"/>
        <dbReference type="ChEBI" id="CHEBI:15378"/>
        <dbReference type="ChEBI" id="CHEBI:57856"/>
        <dbReference type="ChEBI" id="CHEBI:59789"/>
        <dbReference type="ChEBI" id="CHEBI:74495"/>
        <dbReference type="ChEBI" id="CHEBI:82748"/>
        <dbReference type="EC" id="2.1.1.198"/>
    </reaction>
</comment>
<dbReference type="InterPro" id="IPR000878">
    <property type="entry name" value="4pyrrol_Mease"/>
</dbReference>
<evidence type="ECO:0000256" key="1">
    <source>
        <dbReference type="ARBA" id="ARBA00022490"/>
    </source>
</evidence>
<reference evidence="9 10" key="1">
    <citation type="submission" date="2017-10" db="EMBL/GenBank/DDBJ databases">
        <title>Sequencing the genomes of 1000 actinobacteria strains.</title>
        <authorList>
            <person name="Klenk H.-P."/>
        </authorList>
    </citation>
    <scope>NUCLEOTIDE SEQUENCE [LARGE SCALE GENOMIC DNA]</scope>
    <source>
        <strain evidence="9 10">DSM 21863</strain>
    </source>
</reference>
<dbReference type="InterPro" id="IPR014777">
    <property type="entry name" value="4pyrrole_Mease_sub1"/>
</dbReference>
<dbReference type="GO" id="GO:0070677">
    <property type="term" value="F:rRNA (cytosine-2'-O-)-methyltransferase activity"/>
    <property type="evidence" value="ECO:0007669"/>
    <property type="project" value="UniProtKB-UniRule"/>
</dbReference>
<dbReference type="Gene3D" id="3.30.950.10">
    <property type="entry name" value="Methyltransferase, Cobalt-precorrin-4 Transmethylase, Domain 2"/>
    <property type="match status" value="1"/>
</dbReference>
<evidence type="ECO:0000259" key="8">
    <source>
        <dbReference type="Pfam" id="PF23016"/>
    </source>
</evidence>
<comment type="function">
    <text evidence="6">Catalyzes the 2'-O-methylation of the ribose of cytidine 1402 (C1402) in 16S rRNA.</text>
</comment>
<dbReference type="EC" id="2.1.1.198" evidence="6"/>
<evidence type="ECO:0000256" key="5">
    <source>
        <dbReference type="ARBA" id="ARBA00022691"/>
    </source>
</evidence>
<sequence>MSRPAESGSVVLAATPIGNVEDASPRLLRLLAEADVVAAEDTRRLHALAARLDVTVGGRVVSYHEHNERERADDLLDVVDGGGTVVVVTDAGMPAVSDPGFRLVARAVERGLPVTAAPGASAVLTALALSGLPTDRFTFDGFVPRKPGDRARWLGALATEPRTMLFFEAPHRVVDTLAAMAHAFGADRPAAVCRELTKTYEEVLRGPLGDLAATAAERADGDRPLRGEICVVVAGAPPAGPPSLDDLVPQVLARVEGGERLKTVVAEVAEATGVGKRDLYAAALAGR</sequence>
<dbReference type="EMBL" id="PDJJ01000001">
    <property type="protein sequence ID" value="PFG44256.1"/>
    <property type="molecule type" value="Genomic_DNA"/>
</dbReference>
<keyword evidence="1 6" id="KW-0963">Cytoplasm</keyword>
<keyword evidence="3 6" id="KW-0489">Methyltransferase</keyword>
<proteinExistence type="inferred from homology"/>
<keyword evidence="2 6" id="KW-0698">rRNA processing</keyword>
<comment type="similarity">
    <text evidence="6">Belongs to the methyltransferase superfamily. RsmI family.</text>
</comment>
<comment type="caution">
    <text evidence="9">The sequence shown here is derived from an EMBL/GenBank/DDBJ whole genome shotgun (WGS) entry which is preliminary data.</text>
</comment>
<dbReference type="SUPFAM" id="SSF53790">
    <property type="entry name" value="Tetrapyrrole methylase"/>
    <property type="match status" value="1"/>
</dbReference>
<evidence type="ECO:0000256" key="4">
    <source>
        <dbReference type="ARBA" id="ARBA00022679"/>
    </source>
</evidence>
<dbReference type="NCBIfam" id="TIGR00096">
    <property type="entry name" value="16S rRNA (cytidine(1402)-2'-O)-methyltransferase"/>
    <property type="match status" value="1"/>
</dbReference>
<dbReference type="InterPro" id="IPR035996">
    <property type="entry name" value="4pyrrol_Methylase_sf"/>
</dbReference>
<dbReference type="InterPro" id="IPR053910">
    <property type="entry name" value="RsmI_HTH"/>
</dbReference>
<dbReference type="InterPro" id="IPR008189">
    <property type="entry name" value="rRNA_ssu_MeTfrase_I"/>
</dbReference>